<evidence type="ECO:0000313" key="2">
    <source>
        <dbReference type="EMBL" id="CAE1325067.1"/>
    </source>
</evidence>
<evidence type="ECO:0000256" key="1">
    <source>
        <dbReference type="SAM" id="MobiDB-lite"/>
    </source>
</evidence>
<comment type="caution">
    <text evidence="2">The sequence shown here is derived from an EMBL/GenBank/DDBJ whole genome shotgun (WGS) entry which is preliminary data.</text>
</comment>
<dbReference type="Gene3D" id="3.40.30.10">
    <property type="entry name" value="Glutaredoxin"/>
    <property type="match status" value="1"/>
</dbReference>
<reference evidence="2" key="1">
    <citation type="submission" date="2021-01" db="EMBL/GenBank/DDBJ databases">
        <authorList>
            <person name="Li R."/>
            <person name="Bekaert M."/>
        </authorList>
    </citation>
    <scope>NUCLEOTIDE SEQUENCE</scope>
    <source>
        <strain evidence="2">Farmed</strain>
    </source>
</reference>
<evidence type="ECO:0000313" key="3">
    <source>
        <dbReference type="Proteomes" id="UP000597762"/>
    </source>
</evidence>
<dbReference type="EMBL" id="CAHIKZ030005438">
    <property type="protein sequence ID" value="CAE1325067.1"/>
    <property type="molecule type" value="Genomic_DNA"/>
</dbReference>
<keyword evidence="3" id="KW-1185">Reference proteome</keyword>
<gene>
    <name evidence="2" type="ORF">SPHA_74735</name>
</gene>
<dbReference type="Pfam" id="PF13848">
    <property type="entry name" value="Thioredoxin_6"/>
    <property type="match status" value="1"/>
</dbReference>
<dbReference type="PANTHER" id="PTHR22699">
    <property type="entry name" value="THIOREDOXIN DOMAIN-CONTAINING PROTEIN 16"/>
    <property type="match status" value="1"/>
</dbReference>
<accession>A0A812ELL7</accession>
<organism evidence="2 3">
    <name type="scientific">Acanthosepion pharaonis</name>
    <name type="common">Pharaoh cuttlefish</name>
    <name type="synonym">Sepia pharaonis</name>
    <dbReference type="NCBI Taxonomy" id="158019"/>
    <lineage>
        <taxon>Eukaryota</taxon>
        <taxon>Metazoa</taxon>
        <taxon>Spiralia</taxon>
        <taxon>Lophotrochozoa</taxon>
        <taxon>Mollusca</taxon>
        <taxon>Cephalopoda</taxon>
        <taxon>Coleoidea</taxon>
        <taxon>Decapodiformes</taxon>
        <taxon>Sepiida</taxon>
        <taxon>Sepiina</taxon>
        <taxon>Sepiidae</taxon>
        <taxon>Acanthosepion</taxon>
    </lineage>
</organism>
<proteinExistence type="predicted"/>
<sequence>MILLSPTVRLIGHQRGQDIRTDPERTYTGALNPKDVVSYLFIYGLDGVMKINAEDANQFLSGEFRGISNLTSHCLFGLFHEHSWEMAEFELAAKEQRGKTLYALMTGPDAESFAQTHGLTLPTVLALRWDDPLVPKSPMSGRINKGKILEFSKSSKIPLFPELTPEVLPYIYQTKRPLLILFWKSPDPSYSTMKDLVESGEFKDVIFTWLNLTSYTDFGVQLVETYFSVPSLPALSMIYFTEKLVYNFEGNQITDESVKTWIEKLINHRDSMEPSYQMKHNEWKPQRESYDFLKDHPFDHWENVKTTLKKPDVSTSVPESPKKPAHEDL</sequence>
<name>A0A812ELL7_ACAPH</name>
<dbReference type="PANTHER" id="PTHR22699:SF1">
    <property type="entry name" value="THIOREDOXIN DOMAIN-CONTAINING PROTEIN 16"/>
    <property type="match status" value="1"/>
</dbReference>
<dbReference type="Proteomes" id="UP000597762">
    <property type="component" value="Unassembled WGS sequence"/>
</dbReference>
<dbReference type="OrthoDB" id="427280at2759"/>
<feature type="compositionally biased region" description="Basic and acidic residues" evidence="1">
    <location>
        <begin position="320"/>
        <end position="329"/>
    </location>
</feature>
<protein>
    <submittedName>
        <fullName evidence="2">Uncharacterized protein</fullName>
    </submittedName>
</protein>
<dbReference type="AlphaFoldDB" id="A0A812ELL7"/>
<feature type="region of interest" description="Disordered" evidence="1">
    <location>
        <begin position="309"/>
        <end position="329"/>
    </location>
</feature>
<dbReference type="InterPro" id="IPR040090">
    <property type="entry name" value="TXNDC16"/>
</dbReference>